<evidence type="ECO:0000313" key="2">
    <source>
        <dbReference type="EMBL" id="OGG64457.1"/>
    </source>
</evidence>
<comment type="caution">
    <text evidence="2">The sequence shown here is derived from an EMBL/GenBank/DDBJ whole genome shotgun (WGS) entry which is preliminary data.</text>
</comment>
<gene>
    <name evidence="2" type="ORF">A3C18_04100</name>
</gene>
<name>A0A1F6DSZ9_9BACT</name>
<dbReference type="EMBL" id="MFLH01000023">
    <property type="protein sequence ID" value="OGG64457.1"/>
    <property type="molecule type" value="Genomic_DNA"/>
</dbReference>
<dbReference type="Pfam" id="PF10517">
    <property type="entry name" value="DM13"/>
    <property type="match status" value="1"/>
</dbReference>
<proteinExistence type="predicted"/>
<organism evidence="2 3">
    <name type="scientific">Candidatus Kaiserbacteria bacterium RIFCSPHIGHO2_02_FULL_54_11b</name>
    <dbReference type="NCBI Taxonomy" id="1798494"/>
    <lineage>
        <taxon>Bacteria</taxon>
        <taxon>Candidatus Kaiseribacteriota</taxon>
    </lineage>
</organism>
<accession>A0A1F6DSZ9</accession>
<dbReference type="InterPro" id="IPR019545">
    <property type="entry name" value="DM13_domain"/>
</dbReference>
<protein>
    <recommendedName>
        <fullName evidence="1">DM13 domain-containing protein</fullName>
    </recommendedName>
</protein>
<dbReference type="AlphaFoldDB" id="A0A1F6DSZ9"/>
<reference evidence="2 3" key="1">
    <citation type="journal article" date="2016" name="Nat. Commun.">
        <title>Thousands of microbial genomes shed light on interconnected biogeochemical processes in an aquifer system.</title>
        <authorList>
            <person name="Anantharaman K."/>
            <person name="Brown C.T."/>
            <person name="Hug L.A."/>
            <person name="Sharon I."/>
            <person name="Castelle C.J."/>
            <person name="Probst A.J."/>
            <person name="Thomas B.C."/>
            <person name="Singh A."/>
            <person name="Wilkins M.J."/>
            <person name="Karaoz U."/>
            <person name="Brodie E.L."/>
            <person name="Williams K.H."/>
            <person name="Hubbard S.S."/>
            <person name="Banfield J.F."/>
        </authorList>
    </citation>
    <scope>NUCLEOTIDE SEQUENCE [LARGE SCALE GENOMIC DNA]</scope>
</reference>
<evidence type="ECO:0000313" key="3">
    <source>
        <dbReference type="Proteomes" id="UP000178328"/>
    </source>
</evidence>
<evidence type="ECO:0000259" key="1">
    <source>
        <dbReference type="PROSITE" id="PS51549"/>
    </source>
</evidence>
<sequence>MKVDEQAPISEESAQTPDEIVANVVDTPAHPASGTVRIVEADGRRYVRYENYKTINGPDIFVYLAKDLDAKEFIDLGRVKATEGNINYEIPAGVDAAEYRYVLTWCRAFGVLFNYADISA</sequence>
<feature type="domain" description="DM13" evidence="1">
    <location>
        <begin position="22"/>
        <end position="119"/>
    </location>
</feature>
<dbReference type="PROSITE" id="PS51549">
    <property type="entry name" value="DM13"/>
    <property type="match status" value="1"/>
</dbReference>
<dbReference type="Proteomes" id="UP000178328">
    <property type="component" value="Unassembled WGS sequence"/>
</dbReference>